<dbReference type="AlphaFoldDB" id="A0A7W6HV15"/>
<evidence type="ECO:0000313" key="1">
    <source>
        <dbReference type="EMBL" id="MBB4025464.1"/>
    </source>
</evidence>
<evidence type="ECO:0000313" key="2">
    <source>
        <dbReference type="Proteomes" id="UP000546007"/>
    </source>
</evidence>
<name>A0A7W6HV15_9BACT</name>
<keyword evidence="2" id="KW-1185">Reference proteome</keyword>
<accession>A0A7W6HV15</accession>
<dbReference type="Proteomes" id="UP000546007">
    <property type="component" value="Unassembled WGS sequence"/>
</dbReference>
<organism evidence="1 2">
    <name type="scientific">Butyricimonas faecihominis</name>
    <dbReference type="NCBI Taxonomy" id="1472416"/>
    <lineage>
        <taxon>Bacteria</taxon>
        <taxon>Pseudomonadati</taxon>
        <taxon>Bacteroidota</taxon>
        <taxon>Bacteroidia</taxon>
        <taxon>Bacteroidales</taxon>
        <taxon>Odoribacteraceae</taxon>
        <taxon>Butyricimonas</taxon>
    </lineage>
</organism>
<gene>
    <name evidence="1" type="ORF">GGR14_001236</name>
</gene>
<dbReference type="EMBL" id="JACIES010000002">
    <property type="protein sequence ID" value="MBB4025464.1"/>
    <property type="molecule type" value="Genomic_DNA"/>
</dbReference>
<dbReference type="GeneID" id="93103323"/>
<dbReference type="RefSeq" id="WP_167513897.1">
    <property type="nucleotide sequence ID" value="NZ_AP028155.1"/>
</dbReference>
<protein>
    <submittedName>
        <fullName evidence="1">Uncharacterized protein</fullName>
    </submittedName>
</protein>
<proteinExistence type="predicted"/>
<sequence>MNIGSGYALTLMLKATEEYMVFYSQEEFDEYIREHNLSEEDYIDGFIHYELPPEKLTI</sequence>
<reference evidence="1 2" key="1">
    <citation type="submission" date="2020-08" db="EMBL/GenBank/DDBJ databases">
        <title>Genomic Encyclopedia of Type Strains, Phase IV (KMG-IV): sequencing the most valuable type-strain genomes for metagenomic binning, comparative biology and taxonomic classification.</title>
        <authorList>
            <person name="Goeker M."/>
        </authorList>
    </citation>
    <scope>NUCLEOTIDE SEQUENCE [LARGE SCALE GENOMIC DNA]</scope>
    <source>
        <strain evidence="1 2">DSM 105721</strain>
    </source>
</reference>
<comment type="caution">
    <text evidence="1">The sequence shown here is derived from an EMBL/GenBank/DDBJ whole genome shotgun (WGS) entry which is preliminary data.</text>
</comment>